<evidence type="ECO:0000259" key="10">
    <source>
        <dbReference type="PROSITE" id="PS50111"/>
    </source>
</evidence>
<comment type="similarity">
    <text evidence="7">Belongs to the methyl-accepting chemotaxis (MCP) protein family.</text>
</comment>
<dbReference type="GO" id="GO:0004888">
    <property type="term" value="F:transmembrane signaling receptor activity"/>
    <property type="evidence" value="ECO:0007669"/>
    <property type="project" value="TreeGrafter"/>
</dbReference>
<feature type="domain" description="HAMP" evidence="11">
    <location>
        <begin position="321"/>
        <end position="373"/>
    </location>
</feature>
<dbReference type="Pfam" id="PF00015">
    <property type="entry name" value="MCPsignal"/>
    <property type="match status" value="1"/>
</dbReference>
<dbReference type="RefSeq" id="WP_166433633.1">
    <property type="nucleotide sequence ID" value="NZ_PGET01000001.1"/>
</dbReference>
<comment type="caution">
    <text evidence="12">The sequence shown here is derived from an EMBL/GenBank/DDBJ whole genome shotgun (WGS) entry which is preliminary data.</text>
</comment>
<dbReference type="InterPro" id="IPR033479">
    <property type="entry name" value="dCache_1"/>
</dbReference>
<dbReference type="Gene3D" id="3.30.450.20">
    <property type="entry name" value="PAS domain"/>
    <property type="match status" value="2"/>
</dbReference>
<evidence type="ECO:0000256" key="7">
    <source>
        <dbReference type="ARBA" id="ARBA00029447"/>
    </source>
</evidence>
<dbReference type="InterPro" id="IPR003660">
    <property type="entry name" value="HAMP_dom"/>
</dbReference>
<dbReference type="GO" id="GO:0006935">
    <property type="term" value="P:chemotaxis"/>
    <property type="evidence" value="ECO:0007669"/>
    <property type="project" value="UniProtKB-KW"/>
</dbReference>
<evidence type="ECO:0000256" key="1">
    <source>
        <dbReference type="ARBA" id="ARBA00004651"/>
    </source>
</evidence>
<dbReference type="Proteomes" id="UP000231092">
    <property type="component" value="Unassembled WGS sequence"/>
</dbReference>
<evidence type="ECO:0000259" key="11">
    <source>
        <dbReference type="PROSITE" id="PS50885"/>
    </source>
</evidence>
<keyword evidence="6 9" id="KW-0472">Membrane</keyword>
<evidence type="ECO:0000256" key="3">
    <source>
        <dbReference type="ARBA" id="ARBA00022500"/>
    </source>
</evidence>
<dbReference type="PROSITE" id="PS50885">
    <property type="entry name" value="HAMP"/>
    <property type="match status" value="1"/>
</dbReference>
<protein>
    <submittedName>
        <fullName evidence="12">Methyl-accepting chemotaxis protein</fullName>
    </submittedName>
</protein>
<proteinExistence type="inferred from homology"/>
<feature type="transmembrane region" description="Helical" evidence="9">
    <location>
        <begin position="297"/>
        <end position="320"/>
    </location>
</feature>
<dbReference type="PANTHER" id="PTHR43531:SF11">
    <property type="entry name" value="METHYL-ACCEPTING CHEMOTAXIS PROTEIN 3"/>
    <property type="match status" value="1"/>
</dbReference>
<keyword evidence="2" id="KW-1003">Cell membrane</keyword>
<dbReference type="PANTHER" id="PTHR43531">
    <property type="entry name" value="PROTEIN ICFG"/>
    <property type="match status" value="1"/>
</dbReference>
<dbReference type="AlphaFoldDB" id="A0A2M8Z9H1"/>
<evidence type="ECO:0000256" key="9">
    <source>
        <dbReference type="SAM" id="Phobius"/>
    </source>
</evidence>
<keyword evidence="8" id="KW-0807">Transducer</keyword>
<keyword evidence="3" id="KW-0145">Chemotaxis</keyword>
<dbReference type="Pfam" id="PF02743">
    <property type="entry name" value="dCache_1"/>
    <property type="match status" value="1"/>
</dbReference>
<evidence type="ECO:0000313" key="12">
    <source>
        <dbReference type="EMBL" id="PJJ30079.1"/>
    </source>
</evidence>
<evidence type="ECO:0000256" key="4">
    <source>
        <dbReference type="ARBA" id="ARBA00022692"/>
    </source>
</evidence>
<dbReference type="EMBL" id="PGET01000001">
    <property type="protein sequence ID" value="PJJ30079.1"/>
    <property type="molecule type" value="Genomic_DNA"/>
</dbReference>
<name>A0A2M8Z9H1_9FIRM</name>
<dbReference type="InterPro" id="IPR029151">
    <property type="entry name" value="Sensor-like_sf"/>
</dbReference>
<dbReference type="SMART" id="SM00304">
    <property type="entry name" value="HAMP"/>
    <property type="match status" value="1"/>
</dbReference>
<accession>A0A2M8Z9H1</accession>
<keyword evidence="5 9" id="KW-1133">Transmembrane helix</keyword>
<organism evidence="12 13">
    <name type="scientific">[Clostridium] celerecrescens 18A</name>
    <dbReference type="NCBI Taxonomy" id="1286362"/>
    <lineage>
        <taxon>Bacteria</taxon>
        <taxon>Bacillati</taxon>
        <taxon>Bacillota</taxon>
        <taxon>Clostridia</taxon>
        <taxon>Lachnospirales</taxon>
        <taxon>Lachnospiraceae</taxon>
        <taxon>Lacrimispora</taxon>
    </lineage>
</organism>
<dbReference type="FunFam" id="1.10.287.950:FF:000001">
    <property type="entry name" value="Methyl-accepting chemotaxis sensory transducer"/>
    <property type="match status" value="1"/>
</dbReference>
<dbReference type="CDD" id="cd06225">
    <property type="entry name" value="HAMP"/>
    <property type="match status" value="1"/>
</dbReference>
<dbReference type="InterPro" id="IPR004089">
    <property type="entry name" value="MCPsignal_dom"/>
</dbReference>
<dbReference type="GO" id="GO:0005886">
    <property type="term" value="C:plasma membrane"/>
    <property type="evidence" value="ECO:0007669"/>
    <property type="project" value="UniProtKB-SubCell"/>
</dbReference>
<evidence type="ECO:0000256" key="5">
    <source>
        <dbReference type="ARBA" id="ARBA00022989"/>
    </source>
</evidence>
<feature type="domain" description="Methyl-accepting transducer" evidence="10">
    <location>
        <begin position="426"/>
        <end position="655"/>
    </location>
</feature>
<evidence type="ECO:0000256" key="8">
    <source>
        <dbReference type="PROSITE-ProRule" id="PRU00284"/>
    </source>
</evidence>
<comment type="subcellular location">
    <subcellularLocation>
        <location evidence="1">Cell membrane</location>
        <topology evidence="1">Multi-pass membrane protein</topology>
    </subcellularLocation>
</comment>
<dbReference type="Pfam" id="PF00672">
    <property type="entry name" value="HAMP"/>
    <property type="match status" value="1"/>
</dbReference>
<dbReference type="PROSITE" id="PS50111">
    <property type="entry name" value="CHEMOTAXIS_TRANSDUC_2"/>
    <property type="match status" value="1"/>
</dbReference>
<feature type="transmembrane region" description="Helical" evidence="9">
    <location>
        <begin position="12"/>
        <end position="32"/>
    </location>
</feature>
<evidence type="ECO:0000256" key="2">
    <source>
        <dbReference type="ARBA" id="ARBA00022475"/>
    </source>
</evidence>
<reference evidence="12 13" key="1">
    <citation type="submission" date="2017-11" db="EMBL/GenBank/DDBJ databases">
        <title>Understudied soil microbes with underappreciated capabilities: Untangling the Clostridium saccharolyticum group.</title>
        <authorList>
            <person name="Leschine S."/>
        </authorList>
    </citation>
    <scope>NUCLEOTIDE SEQUENCE [LARGE SCALE GENOMIC DNA]</scope>
    <source>
        <strain evidence="12 13">18A</strain>
    </source>
</reference>
<dbReference type="Gene3D" id="1.10.8.500">
    <property type="entry name" value="HAMP domain in histidine kinase"/>
    <property type="match status" value="1"/>
</dbReference>
<evidence type="ECO:0000313" key="13">
    <source>
        <dbReference type="Proteomes" id="UP000231092"/>
    </source>
</evidence>
<dbReference type="CDD" id="cd11386">
    <property type="entry name" value="MCP_signal"/>
    <property type="match status" value="1"/>
</dbReference>
<dbReference type="CDD" id="cd12913">
    <property type="entry name" value="PDC1_MCP_like"/>
    <property type="match status" value="1"/>
</dbReference>
<keyword evidence="4 9" id="KW-0812">Transmembrane</keyword>
<dbReference type="Gene3D" id="1.10.287.950">
    <property type="entry name" value="Methyl-accepting chemotaxis protein"/>
    <property type="match status" value="1"/>
</dbReference>
<dbReference type="SUPFAM" id="SSF103190">
    <property type="entry name" value="Sensory domain-like"/>
    <property type="match status" value="1"/>
</dbReference>
<dbReference type="InterPro" id="IPR051310">
    <property type="entry name" value="MCP_chemotaxis"/>
</dbReference>
<dbReference type="SUPFAM" id="SSF58104">
    <property type="entry name" value="Methyl-accepting chemotaxis protein (MCP) signaling domain"/>
    <property type="match status" value="1"/>
</dbReference>
<evidence type="ECO:0000256" key="6">
    <source>
        <dbReference type="ARBA" id="ARBA00023136"/>
    </source>
</evidence>
<dbReference type="SMART" id="SM00283">
    <property type="entry name" value="MA"/>
    <property type="match status" value="1"/>
</dbReference>
<gene>
    <name evidence="12" type="ORF">H171_3648</name>
</gene>
<dbReference type="CDD" id="cd12912">
    <property type="entry name" value="PDC2_MCP_like"/>
    <property type="match status" value="1"/>
</dbReference>
<dbReference type="GO" id="GO:0007165">
    <property type="term" value="P:signal transduction"/>
    <property type="evidence" value="ECO:0007669"/>
    <property type="project" value="UniProtKB-KW"/>
</dbReference>
<sequence>MKHKRKKHIFTKLLFGISIPVVFIFVLSGVFISGQAGKSMQVQSIQTLDSASLAAANQVNSFLTFYLAEVKSAAASSQAEAFLTNASGKVRLPDCEGYPEIKKTLDNIQATDKENILAAWIADLDVSQVTQSDNFTSEDGWDISSRPWYRAMELDHPVLTEPYVDVSTGQTIVSAVSGVFNSKTGEPLGVMGVDIKLSQLVTILGNYKIGKTGSVILATEGGQIVYHPNNDLIQKTISEIDVSQNIKDAFAGQEVGNYDYTMEKVPYFGSINRVGDSGWLVLSSIHQSEVLSSKKEVIGIITTIFTLGSFVLFLIIFVMARGISNPLRKLSVIAERIAEGELDLQVDVSGDDEIGMVAASLGNTVSQLKNYVNYIDEIAAVLNQIAEKDLVFQLQYDYKGDFEKIKRSLLKIRDTLTTTMNRITITSEQVAYGSQSISASSQALAQGATEQASSVEELAATIGDISHKIEQNAKDSTGANELALLASRELETSNHHMRELVSAMAEINESSGEIGKIIKAIEDIAFQTNILALNAAVEAARAGEAGKGFAVVADEVRNLASKSSEAAKSTTHLIEGSVLAVANGSRLVDEAAESLANAVDSTHSVSEMIGRVSEASVQQSEAIRQVSVGIDQISGVVQTNSATAEEGAAASEELSDQAEMLKDLVNEFKFH</sequence>